<protein>
    <submittedName>
        <fullName evidence="3">Uncharacterized protein</fullName>
    </submittedName>
</protein>
<name>A0A2R6X284_MARPO</name>
<proteinExistence type="predicted"/>
<dbReference type="InterPro" id="IPR037119">
    <property type="entry name" value="Haem_oxidase_HugZ-like_sf"/>
</dbReference>
<dbReference type="InterPro" id="IPR019595">
    <property type="entry name" value="DUF2470"/>
</dbReference>
<evidence type="ECO:0000313" key="4">
    <source>
        <dbReference type="Proteomes" id="UP000244005"/>
    </source>
</evidence>
<dbReference type="Proteomes" id="UP000244005">
    <property type="component" value="Unassembled WGS sequence"/>
</dbReference>
<dbReference type="PANTHER" id="PTHR13343">
    <property type="entry name" value="CREG1 PROTEIN"/>
    <property type="match status" value="1"/>
</dbReference>
<feature type="domain" description="DUF2470" evidence="1">
    <location>
        <begin position="298"/>
        <end position="371"/>
    </location>
</feature>
<dbReference type="OMA" id="YHKAHDF"/>
<dbReference type="EMBL" id="KZ772713">
    <property type="protein sequence ID" value="PTQ40186.1"/>
    <property type="molecule type" value="Genomic_DNA"/>
</dbReference>
<dbReference type="Pfam" id="PF13883">
    <property type="entry name" value="CREG_beta-barrel"/>
    <property type="match status" value="1"/>
</dbReference>
<evidence type="ECO:0000259" key="1">
    <source>
        <dbReference type="Pfam" id="PF10615"/>
    </source>
</evidence>
<sequence>MAARVLLVRPALPVTAIVSHLPVPGSASSLCPAISRTHPSAELTRLLCSRSSPAAESSCAHGSIGIRTRRSVNLGGTFAGSSVNLESFERFANCRSRTIFSAMSAGPSETQTVSMEEEEERYKVQERIDEHQKAATKLPRVVEARTVVDKITNGILSTISKKLDGSPVPSMVPYAVDEGGRILLCVSSLSPHTGDLDANPKCSMLVARDLNDRSDIVITVTGEAHAVSAENEADAKSAFLKKHPGAFWVDFGDFKMVRIEPKHVRFISGIAKGTAAVSQFSGDEFKAAAVDPISQFAAPIAHHMNRDHSDQTRMIVEHNVGIKVDSAIIEEVDSFGFYVLSQFEGKPLKLRIPFPRKAESRKDVKTLIVEMLSAATAK</sequence>
<gene>
    <name evidence="3" type="ORF">MARPO_0041s0079</name>
</gene>
<dbReference type="Pfam" id="PF10615">
    <property type="entry name" value="DUF2470"/>
    <property type="match status" value="1"/>
</dbReference>
<dbReference type="Gene3D" id="3.20.180.10">
    <property type="entry name" value="PNP-oxidase-like"/>
    <property type="match status" value="1"/>
</dbReference>
<dbReference type="InterPro" id="IPR012349">
    <property type="entry name" value="Split_barrel_FMN-bd"/>
</dbReference>
<evidence type="ECO:0000259" key="2">
    <source>
        <dbReference type="Pfam" id="PF13883"/>
    </source>
</evidence>
<feature type="domain" description="CREG-like beta-barrel" evidence="2">
    <location>
        <begin position="141"/>
        <end position="269"/>
    </location>
</feature>
<dbReference type="OrthoDB" id="2138282at2759"/>
<dbReference type="AlphaFoldDB" id="A0A2R6X284"/>
<dbReference type="PANTHER" id="PTHR13343:SF24">
    <property type="entry name" value="OS07G0573800 PROTEIN"/>
    <property type="match status" value="1"/>
</dbReference>
<evidence type="ECO:0000313" key="3">
    <source>
        <dbReference type="EMBL" id="PTQ40186.1"/>
    </source>
</evidence>
<accession>A0A2R6X284</accession>
<organism evidence="3 4">
    <name type="scientific">Marchantia polymorpha</name>
    <name type="common">Common liverwort</name>
    <name type="synonym">Marchantia aquatica</name>
    <dbReference type="NCBI Taxonomy" id="3197"/>
    <lineage>
        <taxon>Eukaryota</taxon>
        <taxon>Viridiplantae</taxon>
        <taxon>Streptophyta</taxon>
        <taxon>Embryophyta</taxon>
        <taxon>Marchantiophyta</taxon>
        <taxon>Marchantiopsida</taxon>
        <taxon>Marchantiidae</taxon>
        <taxon>Marchantiales</taxon>
        <taxon>Marchantiaceae</taxon>
        <taxon>Marchantia</taxon>
    </lineage>
</organism>
<keyword evidence="4" id="KW-1185">Reference proteome</keyword>
<dbReference type="Gramene" id="Mp4g17980.1">
    <property type="protein sequence ID" value="Mp4g17980.1.cds1"/>
    <property type="gene ID" value="Mp4g17980"/>
</dbReference>
<dbReference type="GO" id="GO:0005737">
    <property type="term" value="C:cytoplasm"/>
    <property type="evidence" value="ECO:0007669"/>
    <property type="project" value="UniProtKB-ARBA"/>
</dbReference>
<dbReference type="SUPFAM" id="SSF50475">
    <property type="entry name" value="FMN-binding split barrel"/>
    <property type="match status" value="1"/>
</dbReference>
<reference evidence="4" key="1">
    <citation type="journal article" date="2017" name="Cell">
        <title>Insights into land plant evolution garnered from the Marchantia polymorpha genome.</title>
        <authorList>
            <person name="Bowman J.L."/>
            <person name="Kohchi T."/>
            <person name="Yamato K.T."/>
            <person name="Jenkins J."/>
            <person name="Shu S."/>
            <person name="Ishizaki K."/>
            <person name="Yamaoka S."/>
            <person name="Nishihama R."/>
            <person name="Nakamura Y."/>
            <person name="Berger F."/>
            <person name="Adam C."/>
            <person name="Aki S.S."/>
            <person name="Althoff F."/>
            <person name="Araki T."/>
            <person name="Arteaga-Vazquez M.A."/>
            <person name="Balasubrmanian S."/>
            <person name="Barry K."/>
            <person name="Bauer D."/>
            <person name="Boehm C.R."/>
            <person name="Briginshaw L."/>
            <person name="Caballero-Perez J."/>
            <person name="Catarino B."/>
            <person name="Chen F."/>
            <person name="Chiyoda S."/>
            <person name="Chovatia M."/>
            <person name="Davies K.M."/>
            <person name="Delmans M."/>
            <person name="Demura T."/>
            <person name="Dierschke T."/>
            <person name="Dolan L."/>
            <person name="Dorantes-Acosta A.E."/>
            <person name="Eklund D.M."/>
            <person name="Florent S.N."/>
            <person name="Flores-Sandoval E."/>
            <person name="Fujiyama A."/>
            <person name="Fukuzawa H."/>
            <person name="Galik B."/>
            <person name="Grimanelli D."/>
            <person name="Grimwood J."/>
            <person name="Grossniklaus U."/>
            <person name="Hamada T."/>
            <person name="Haseloff J."/>
            <person name="Hetherington A.J."/>
            <person name="Higo A."/>
            <person name="Hirakawa Y."/>
            <person name="Hundley H.N."/>
            <person name="Ikeda Y."/>
            <person name="Inoue K."/>
            <person name="Inoue S.I."/>
            <person name="Ishida S."/>
            <person name="Jia Q."/>
            <person name="Kakita M."/>
            <person name="Kanazawa T."/>
            <person name="Kawai Y."/>
            <person name="Kawashima T."/>
            <person name="Kennedy M."/>
            <person name="Kinose K."/>
            <person name="Kinoshita T."/>
            <person name="Kohara Y."/>
            <person name="Koide E."/>
            <person name="Komatsu K."/>
            <person name="Kopischke S."/>
            <person name="Kubo M."/>
            <person name="Kyozuka J."/>
            <person name="Lagercrantz U."/>
            <person name="Lin S.S."/>
            <person name="Lindquist E."/>
            <person name="Lipzen A.M."/>
            <person name="Lu C.W."/>
            <person name="De Luna E."/>
            <person name="Martienssen R.A."/>
            <person name="Minamino N."/>
            <person name="Mizutani M."/>
            <person name="Mizutani M."/>
            <person name="Mochizuki N."/>
            <person name="Monte I."/>
            <person name="Mosher R."/>
            <person name="Nagasaki H."/>
            <person name="Nakagami H."/>
            <person name="Naramoto S."/>
            <person name="Nishitani K."/>
            <person name="Ohtani M."/>
            <person name="Okamoto T."/>
            <person name="Okumura M."/>
            <person name="Phillips J."/>
            <person name="Pollak B."/>
            <person name="Reinders A."/>
            <person name="Rovekamp M."/>
            <person name="Sano R."/>
            <person name="Sawa S."/>
            <person name="Schmid M.W."/>
            <person name="Shirakawa M."/>
            <person name="Solano R."/>
            <person name="Spunde A."/>
            <person name="Suetsugu N."/>
            <person name="Sugano S."/>
            <person name="Sugiyama A."/>
            <person name="Sun R."/>
            <person name="Suzuki Y."/>
            <person name="Takenaka M."/>
            <person name="Takezawa D."/>
            <person name="Tomogane H."/>
            <person name="Tsuzuki M."/>
            <person name="Ueda T."/>
            <person name="Umeda M."/>
            <person name="Ward J.M."/>
            <person name="Watanabe Y."/>
            <person name="Yazaki K."/>
            <person name="Yokoyama R."/>
            <person name="Yoshitake Y."/>
            <person name="Yotsui I."/>
            <person name="Zachgo S."/>
            <person name="Schmutz J."/>
        </authorList>
    </citation>
    <scope>NUCLEOTIDE SEQUENCE [LARGE SCALE GENOMIC DNA]</scope>
    <source>
        <strain evidence="4">Tak-1</strain>
    </source>
</reference>
<dbReference type="Gene3D" id="2.30.110.10">
    <property type="entry name" value="Electron Transport, Fmn-binding Protein, Chain A"/>
    <property type="match status" value="1"/>
</dbReference>
<dbReference type="InterPro" id="IPR055343">
    <property type="entry name" value="CREG_beta-barrel"/>
</dbReference>